<feature type="transmembrane region" description="Helical" evidence="1">
    <location>
        <begin position="234"/>
        <end position="254"/>
    </location>
</feature>
<feature type="transmembrane region" description="Helical" evidence="1">
    <location>
        <begin position="123"/>
        <end position="151"/>
    </location>
</feature>
<dbReference type="EMBL" id="BKAL01000020">
    <property type="protein sequence ID" value="GEP70991.1"/>
    <property type="molecule type" value="Genomic_DNA"/>
</dbReference>
<feature type="transmembrane region" description="Helical" evidence="1">
    <location>
        <begin position="163"/>
        <end position="188"/>
    </location>
</feature>
<feature type="transmembrane region" description="Helical" evidence="1">
    <location>
        <begin position="15"/>
        <end position="34"/>
    </location>
</feature>
<name>A0A512PIF5_9CELL</name>
<keyword evidence="1" id="KW-1133">Transmembrane helix</keyword>
<sequence>MRLLRTELERFRCRAVLWLVTGLLLLTAVGYVILAVDRSAPPGPADVAAGHASYQSVVDGWERASEQAAQLCAELTEDPTSDPETVDLACSGLPAPRLEDYLPMQAAFEDVIPESLAGMTIPLAVAALAMGVSFVAAEFATGSMGTWLTFVPGRGRVLASKTAAAALGVVPVLVAAQVTVLLGGAGVFLVRGLPLGDAVLWSDLAVLAGRQTVLAVLAAVAGAALAFALRHAAAVTGVLVWWFVAVEVTLPVVLPRARSATLVLHAQAWVERIASFSVDECAPDPADPALQLCTTVVHTVGASQGLVVLVAVAVALVGLGLLVFRRRDVA</sequence>
<dbReference type="Pfam" id="PF12679">
    <property type="entry name" value="ABC2_membrane_2"/>
    <property type="match status" value="1"/>
</dbReference>
<dbReference type="AlphaFoldDB" id="A0A512PIF5"/>
<dbReference type="GO" id="GO:0140359">
    <property type="term" value="F:ABC-type transporter activity"/>
    <property type="evidence" value="ECO:0007669"/>
    <property type="project" value="InterPro"/>
</dbReference>
<dbReference type="GO" id="GO:0005886">
    <property type="term" value="C:plasma membrane"/>
    <property type="evidence" value="ECO:0007669"/>
    <property type="project" value="UniProtKB-SubCell"/>
</dbReference>
<evidence type="ECO:0000313" key="2">
    <source>
        <dbReference type="EMBL" id="GEP70991.1"/>
    </source>
</evidence>
<evidence type="ECO:0000313" key="3">
    <source>
        <dbReference type="Proteomes" id="UP000321798"/>
    </source>
</evidence>
<organism evidence="2 3">
    <name type="scientific">Cellulomonas soli</name>
    <dbReference type="NCBI Taxonomy" id="931535"/>
    <lineage>
        <taxon>Bacteria</taxon>
        <taxon>Bacillati</taxon>
        <taxon>Actinomycetota</taxon>
        <taxon>Actinomycetes</taxon>
        <taxon>Micrococcales</taxon>
        <taxon>Cellulomonadaceae</taxon>
        <taxon>Cellulomonas</taxon>
    </lineage>
</organism>
<feature type="transmembrane region" description="Helical" evidence="1">
    <location>
        <begin position="305"/>
        <end position="324"/>
    </location>
</feature>
<evidence type="ECO:0000256" key="1">
    <source>
        <dbReference type="SAM" id="Phobius"/>
    </source>
</evidence>
<keyword evidence="1" id="KW-0812">Transmembrane</keyword>
<comment type="caution">
    <text evidence="2">The sequence shown here is derived from an EMBL/GenBank/DDBJ whole genome shotgun (WGS) entry which is preliminary data.</text>
</comment>
<accession>A0A512PIF5</accession>
<evidence type="ECO:0008006" key="4">
    <source>
        <dbReference type="Google" id="ProtNLM"/>
    </source>
</evidence>
<dbReference type="RefSeq" id="WP_146954756.1">
    <property type="nucleotide sequence ID" value="NZ_BAABBJ010000006.1"/>
</dbReference>
<dbReference type="Proteomes" id="UP000321798">
    <property type="component" value="Unassembled WGS sequence"/>
</dbReference>
<reference evidence="2 3" key="1">
    <citation type="submission" date="2019-07" db="EMBL/GenBank/DDBJ databases">
        <title>Whole genome shotgun sequence of Cellulomonas soli NBRC 109434.</title>
        <authorList>
            <person name="Hosoyama A."/>
            <person name="Uohara A."/>
            <person name="Ohji S."/>
            <person name="Ichikawa N."/>
        </authorList>
    </citation>
    <scope>NUCLEOTIDE SEQUENCE [LARGE SCALE GENOMIC DNA]</scope>
    <source>
        <strain evidence="2 3">NBRC 109434</strain>
    </source>
</reference>
<keyword evidence="3" id="KW-1185">Reference proteome</keyword>
<gene>
    <name evidence="2" type="ORF">CSO01_37060</name>
</gene>
<dbReference type="OrthoDB" id="3819831at2"/>
<proteinExistence type="predicted"/>
<feature type="transmembrane region" description="Helical" evidence="1">
    <location>
        <begin position="208"/>
        <end position="227"/>
    </location>
</feature>
<keyword evidence="1" id="KW-0472">Membrane</keyword>
<protein>
    <recommendedName>
        <fullName evidence="4">ABC transporter permease</fullName>
    </recommendedName>
</protein>